<evidence type="ECO:0000256" key="1">
    <source>
        <dbReference type="SAM" id="MobiDB-lite"/>
    </source>
</evidence>
<protein>
    <recommendedName>
        <fullName evidence="2">Ribonuclease H1 N-terminal domain-containing protein</fullName>
    </recommendedName>
</protein>
<feature type="region of interest" description="Disordered" evidence="1">
    <location>
        <begin position="632"/>
        <end position="721"/>
    </location>
</feature>
<dbReference type="EMBL" id="ML179507">
    <property type="protein sequence ID" value="THU86211.1"/>
    <property type="molecule type" value="Genomic_DNA"/>
</dbReference>
<dbReference type="AlphaFoldDB" id="A0A4S8LC10"/>
<feature type="compositionally biased region" description="Basic and acidic residues" evidence="1">
    <location>
        <begin position="748"/>
        <end position="759"/>
    </location>
</feature>
<dbReference type="SUPFAM" id="SSF55658">
    <property type="entry name" value="L9 N-domain-like"/>
    <property type="match status" value="1"/>
</dbReference>
<feature type="compositionally biased region" description="Polar residues" evidence="1">
    <location>
        <begin position="651"/>
        <end position="663"/>
    </location>
</feature>
<feature type="region of interest" description="Disordered" evidence="1">
    <location>
        <begin position="739"/>
        <end position="762"/>
    </location>
</feature>
<proteinExistence type="predicted"/>
<dbReference type="Gene3D" id="3.40.970.10">
    <property type="entry name" value="Ribonuclease H1, N-terminal domain"/>
    <property type="match status" value="1"/>
</dbReference>
<evidence type="ECO:0000313" key="4">
    <source>
        <dbReference type="Proteomes" id="UP000297245"/>
    </source>
</evidence>
<dbReference type="InterPro" id="IPR011320">
    <property type="entry name" value="RNase_H1_N"/>
</dbReference>
<keyword evidence="4" id="KW-1185">Reference proteome</keyword>
<evidence type="ECO:0000259" key="2">
    <source>
        <dbReference type="Pfam" id="PF01693"/>
    </source>
</evidence>
<name>A0A4S8LC10_DENBC</name>
<dbReference type="OrthoDB" id="3063557at2759"/>
<feature type="domain" description="Ribonuclease H1 N-terminal" evidence="2">
    <location>
        <begin position="582"/>
        <end position="615"/>
    </location>
</feature>
<dbReference type="InterPro" id="IPR037056">
    <property type="entry name" value="RNase_H1_N_sf"/>
</dbReference>
<sequence>MSRSNFFENTSRSSFEGSHITNTAVDHITNFVAGDHVTQIIGSQDHIVSSGARGESTFDQIELSTSEINEEMTLWWDRNPTQRKLKCTRTAHNVSLSGVAENYSHCVAMHYSGRDADAAWERDLLKYSSHHQNIVHLFGVNRQRSNPALVFCDDVVPIAQIWEKCSPMVKCYLRVHFVLARSNFPQSMGGLSFVNESFLQGAVFDRRDTGMICFGSQSQGVMDSQLIARELAFTPGPGPFFKPDELDKLLPFDLLHDETRSLEYLSGNTKKDSLSPQIITDSLLDKSSLVQYFWGKEPRNSMFPITLPSISLWSASDNDSFRTVGWFKKWDRSYSFMVNPWMSFSEKEGILLEHGWTRFHYDATNWGKHFNTYVDLPETLVEKKLVSAWLCQRIFFANVTAGDISKLEQYGVTTGVEISLEPDVGTAVLHPKIIPKNIYMFIAPLSLNQCLENGSTEVSWGEHGENYYFWSFDPDGSTQISQRVCDLIGLPKYKVEIFPQTSHCFNFQFQAIQRVQKFFGYDPSTQDFAKACGLPLIEITPLSKDTAESHEDWAAVDRQEIEQTLFFPGSGDEVYRGNEGFKFLVVTVGIKPGIYTRWTDVAPQVNGYSGAVYKKVRGWTNAIEHLRAALDKQKNAPNSPRPAASHLSLPPTLQNTQPSTRPSGHTYHAGSLSALSPSTPGHSAVIPCSGTLSTPPSTPPPTATQSTRSPSVSLQSTPRSPCSREIRMMYILEALGSPTRPRVYGNERAAEEATQRALDEEGGFENLEATDSVKEAVRRVGGRR</sequence>
<dbReference type="Pfam" id="PF01693">
    <property type="entry name" value="Cauli_VI"/>
    <property type="match status" value="1"/>
</dbReference>
<evidence type="ECO:0000313" key="3">
    <source>
        <dbReference type="EMBL" id="THU86211.1"/>
    </source>
</evidence>
<gene>
    <name evidence="3" type="ORF">K435DRAFT_868512</name>
</gene>
<dbReference type="InterPro" id="IPR009027">
    <property type="entry name" value="Ribosomal_bL9/RNase_H1_N"/>
</dbReference>
<organism evidence="3 4">
    <name type="scientific">Dendrothele bispora (strain CBS 962.96)</name>
    <dbReference type="NCBI Taxonomy" id="1314807"/>
    <lineage>
        <taxon>Eukaryota</taxon>
        <taxon>Fungi</taxon>
        <taxon>Dikarya</taxon>
        <taxon>Basidiomycota</taxon>
        <taxon>Agaricomycotina</taxon>
        <taxon>Agaricomycetes</taxon>
        <taxon>Agaricomycetidae</taxon>
        <taxon>Agaricales</taxon>
        <taxon>Agaricales incertae sedis</taxon>
        <taxon>Dendrothele</taxon>
    </lineage>
</organism>
<reference evidence="3 4" key="1">
    <citation type="journal article" date="2019" name="Nat. Ecol. Evol.">
        <title>Megaphylogeny resolves global patterns of mushroom evolution.</title>
        <authorList>
            <person name="Varga T."/>
            <person name="Krizsan K."/>
            <person name="Foldi C."/>
            <person name="Dima B."/>
            <person name="Sanchez-Garcia M."/>
            <person name="Sanchez-Ramirez S."/>
            <person name="Szollosi G.J."/>
            <person name="Szarkandi J.G."/>
            <person name="Papp V."/>
            <person name="Albert L."/>
            <person name="Andreopoulos W."/>
            <person name="Angelini C."/>
            <person name="Antonin V."/>
            <person name="Barry K.W."/>
            <person name="Bougher N.L."/>
            <person name="Buchanan P."/>
            <person name="Buyck B."/>
            <person name="Bense V."/>
            <person name="Catcheside P."/>
            <person name="Chovatia M."/>
            <person name="Cooper J."/>
            <person name="Damon W."/>
            <person name="Desjardin D."/>
            <person name="Finy P."/>
            <person name="Geml J."/>
            <person name="Haridas S."/>
            <person name="Hughes K."/>
            <person name="Justo A."/>
            <person name="Karasinski D."/>
            <person name="Kautmanova I."/>
            <person name="Kiss B."/>
            <person name="Kocsube S."/>
            <person name="Kotiranta H."/>
            <person name="LaButti K.M."/>
            <person name="Lechner B.E."/>
            <person name="Liimatainen K."/>
            <person name="Lipzen A."/>
            <person name="Lukacs Z."/>
            <person name="Mihaltcheva S."/>
            <person name="Morgado L.N."/>
            <person name="Niskanen T."/>
            <person name="Noordeloos M.E."/>
            <person name="Ohm R.A."/>
            <person name="Ortiz-Santana B."/>
            <person name="Ovrebo C."/>
            <person name="Racz N."/>
            <person name="Riley R."/>
            <person name="Savchenko A."/>
            <person name="Shiryaev A."/>
            <person name="Soop K."/>
            <person name="Spirin V."/>
            <person name="Szebenyi C."/>
            <person name="Tomsovsky M."/>
            <person name="Tulloss R.E."/>
            <person name="Uehling J."/>
            <person name="Grigoriev I.V."/>
            <person name="Vagvolgyi C."/>
            <person name="Papp T."/>
            <person name="Martin F.M."/>
            <person name="Miettinen O."/>
            <person name="Hibbett D.S."/>
            <person name="Nagy L.G."/>
        </authorList>
    </citation>
    <scope>NUCLEOTIDE SEQUENCE [LARGE SCALE GENOMIC DNA]</scope>
    <source>
        <strain evidence="3 4">CBS 962.96</strain>
    </source>
</reference>
<dbReference type="Proteomes" id="UP000297245">
    <property type="component" value="Unassembled WGS sequence"/>
</dbReference>
<accession>A0A4S8LC10</accession>